<keyword evidence="3" id="KW-1185">Reference proteome</keyword>
<name>A0ABQ5JAH0_9ASTR</name>
<feature type="compositionally biased region" description="Basic and acidic residues" evidence="1">
    <location>
        <begin position="358"/>
        <end position="390"/>
    </location>
</feature>
<gene>
    <name evidence="2" type="ORF">Tco_1131715</name>
</gene>
<evidence type="ECO:0000313" key="2">
    <source>
        <dbReference type="EMBL" id="GJU09319.1"/>
    </source>
</evidence>
<sequence length="550" mass="61550">MSSAEAKYDAAAGYCARKYVAHPSLKAFKAELAKIVTNTSYLDKTPVLKNSFPMAWRILFTFVIQNPSKVIDIELTGHMIAVSNQKDSVYPLPISGKKKKVKSQTPTEDSEQSHSFSSSTVPDPQDLERNIQLSGTGLPSTQLDEPADTRLPSMVSNEGTVKTTPLPEGPLKDKDLEGFKPPADMKPINPFVADPLRTGAEYQLMSKLLNSLRMKWLKRGDKDVFAAGEDMDEDTQATKEEHQSLPSNIDKPKITKEQWAQHEEAVVSYADIRASIKGYYEENVDHIDHIDKLVQANIDCLDKNSTKRAELLTALNGFNETLKVIQEAVKEDHALNKKALNLGSRMTAIKNSQAAIRSEAHTKEPPSHTEGEHVSMKDDTKKSESDKVERPTRAVPILAFRLLMRPNHEVEIMSSPSTVRLTDTVLEFLIFDSGTKIELITSLRPQPTETPASEAQPITTIINISQPEMLASNVFREDPDEPIRVPYMINGKMYHITNDEINEHLEKEDKIKKAAEEAKRFKMTKTEVIKIVQEEAEKIGIDPKKIISAK</sequence>
<comment type="caution">
    <text evidence="2">The sequence shown here is derived from an EMBL/GenBank/DDBJ whole genome shotgun (WGS) entry which is preliminary data.</text>
</comment>
<proteinExistence type="predicted"/>
<dbReference type="Proteomes" id="UP001151760">
    <property type="component" value="Unassembled WGS sequence"/>
</dbReference>
<feature type="compositionally biased region" description="Polar residues" evidence="1">
    <location>
        <begin position="131"/>
        <end position="143"/>
    </location>
</feature>
<feature type="region of interest" description="Disordered" evidence="1">
    <location>
        <begin position="93"/>
        <end position="173"/>
    </location>
</feature>
<reference evidence="2" key="1">
    <citation type="journal article" date="2022" name="Int. J. Mol. Sci.">
        <title>Draft Genome of Tanacetum Coccineum: Genomic Comparison of Closely Related Tanacetum-Family Plants.</title>
        <authorList>
            <person name="Yamashiro T."/>
            <person name="Shiraishi A."/>
            <person name="Nakayama K."/>
            <person name="Satake H."/>
        </authorList>
    </citation>
    <scope>NUCLEOTIDE SEQUENCE</scope>
</reference>
<feature type="region of interest" description="Disordered" evidence="1">
    <location>
        <begin position="353"/>
        <end position="390"/>
    </location>
</feature>
<protein>
    <submittedName>
        <fullName evidence="2">Uncharacterized protein</fullName>
    </submittedName>
</protein>
<feature type="compositionally biased region" description="Polar residues" evidence="1">
    <location>
        <begin position="154"/>
        <end position="163"/>
    </location>
</feature>
<reference evidence="2" key="2">
    <citation type="submission" date="2022-01" db="EMBL/GenBank/DDBJ databases">
        <authorList>
            <person name="Yamashiro T."/>
            <person name="Shiraishi A."/>
            <person name="Satake H."/>
            <person name="Nakayama K."/>
        </authorList>
    </citation>
    <scope>NUCLEOTIDE SEQUENCE</scope>
</reference>
<evidence type="ECO:0000313" key="3">
    <source>
        <dbReference type="Proteomes" id="UP001151760"/>
    </source>
</evidence>
<dbReference type="EMBL" id="BQNB010021716">
    <property type="protein sequence ID" value="GJU09319.1"/>
    <property type="molecule type" value="Genomic_DNA"/>
</dbReference>
<organism evidence="2 3">
    <name type="scientific">Tanacetum coccineum</name>
    <dbReference type="NCBI Taxonomy" id="301880"/>
    <lineage>
        <taxon>Eukaryota</taxon>
        <taxon>Viridiplantae</taxon>
        <taxon>Streptophyta</taxon>
        <taxon>Embryophyta</taxon>
        <taxon>Tracheophyta</taxon>
        <taxon>Spermatophyta</taxon>
        <taxon>Magnoliopsida</taxon>
        <taxon>eudicotyledons</taxon>
        <taxon>Gunneridae</taxon>
        <taxon>Pentapetalae</taxon>
        <taxon>asterids</taxon>
        <taxon>campanulids</taxon>
        <taxon>Asterales</taxon>
        <taxon>Asteraceae</taxon>
        <taxon>Asteroideae</taxon>
        <taxon>Anthemideae</taxon>
        <taxon>Anthemidinae</taxon>
        <taxon>Tanacetum</taxon>
    </lineage>
</organism>
<evidence type="ECO:0000256" key="1">
    <source>
        <dbReference type="SAM" id="MobiDB-lite"/>
    </source>
</evidence>
<accession>A0ABQ5JAH0</accession>